<accession>A0A5B7IIJ6</accession>
<feature type="compositionally biased region" description="Acidic residues" evidence="1">
    <location>
        <begin position="1"/>
        <end position="10"/>
    </location>
</feature>
<dbReference type="AlphaFoldDB" id="A0A5B7IIJ6"/>
<evidence type="ECO:0000313" key="2">
    <source>
        <dbReference type="EMBL" id="MPC83652.1"/>
    </source>
</evidence>
<comment type="caution">
    <text evidence="2">The sequence shown here is derived from an EMBL/GenBank/DDBJ whole genome shotgun (WGS) entry which is preliminary data.</text>
</comment>
<proteinExistence type="predicted"/>
<feature type="compositionally biased region" description="Polar residues" evidence="1">
    <location>
        <begin position="13"/>
        <end position="37"/>
    </location>
</feature>
<organism evidence="2 3">
    <name type="scientific">Portunus trituberculatus</name>
    <name type="common">Swimming crab</name>
    <name type="synonym">Neptunus trituberculatus</name>
    <dbReference type="NCBI Taxonomy" id="210409"/>
    <lineage>
        <taxon>Eukaryota</taxon>
        <taxon>Metazoa</taxon>
        <taxon>Ecdysozoa</taxon>
        <taxon>Arthropoda</taxon>
        <taxon>Crustacea</taxon>
        <taxon>Multicrustacea</taxon>
        <taxon>Malacostraca</taxon>
        <taxon>Eumalacostraca</taxon>
        <taxon>Eucarida</taxon>
        <taxon>Decapoda</taxon>
        <taxon>Pleocyemata</taxon>
        <taxon>Brachyura</taxon>
        <taxon>Eubrachyura</taxon>
        <taxon>Portunoidea</taxon>
        <taxon>Portunidae</taxon>
        <taxon>Portuninae</taxon>
        <taxon>Portunus</taxon>
    </lineage>
</organism>
<evidence type="ECO:0000256" key="1">
    <source>
        <dbReference type="SAM" id="MobiDB-lite"/>
    </source>
</evidence>
<dbReference type="EMBL" id="VSRR010063059">
    <property type="protein sequence ID" value="MPC83652.1"/>
    <property type="molecule type" value="Genomic_DNA"/>
</dbReference>
<reference evidence="2 3" key="1">
    <citation type="submission" date="2019-05" db="EMBL/GenBank/DDBJ databases">
        <title>Another draft genome of Portunus trituberculatus and its Hox gene families provides insights of decapod evolution.</title>
        <authorList>
            <person name="Jeong J.-H."/>
            <person name="Song I."/>
            <person name="Kim S."/>
            <person name="Choi T."/>
            <person name="Kim D."/>
            <person name="Ryu S."/>
            <person name="Kim W."/>
        </authorList>
    </citation>
    <scope>NUCLEOTIDE SEQUENCE [LARGE SCALE GENOMIC DNA]</scope>
    <source>
        <tissue evidence="2">Muscle</tissue>
    </source>
</reference>
<feature type="region of interest" description="Disordered" evidence="1">
    <location>
        <begin position="1"/>
        <end position="37"/>
    </location>
</feature>
<gene>
    <name evidence="2" type="ORF">E2C01_078367</name>
</gene>
<name>A0A5B7IIJ6_PORTR</name>
<sequence length="80" mass="8588">MSSPGGDDDCDQIKSSQVFSPTPTTPCTEGSSHQSGSGEWLYISSNADLRSQMCSSSLTNSKIFSTLTLHFQTFLCDVTT</sequence>
<protein>
    <submittedName>
        <fullName evidence="2">Uncharacterized protein</fullName>
    </submittedName>
</protein>
<evidence type="ECO:0000313" key="3">
    <source>
        <dbReference type="Proteomes" id="UP000324222"/>
    </source>
</evidence>
<keyword evidence="3" id="KW-1185">Reference proteome</keyword>
<dbReference type="Proteomes" id="UP000324222">
    <property type="component" value="Unassembled WGS sequence"/>
</dbReference>